<dbReference type="InterPro" id="IPR026360">
    <property type="entry name" value="Xnuc_lig_assoc"/>
</dbReference>
<evidence type="ECO:0000313" key="1">
    <source>
        <dbReference type="EMBL" id="KAB1065551.1"/>
    </source>
</evidence>
<keyword evidence="2" id="KW-1185">Reference proteome</keyword>
<reference evidence="1 2" key="1">
    <citation type="submission" date="2019-09" db="EMBL/GenBank/DDBJ databases">
        <title>Genomes of Cryomorphaceae.</title>
        <authorList>
            <person name="Bowman J.P."/>
        </authorList>
    </citation>
    <scope>NUCLEOTIDE SEQUENCE [LARGE SCALE GENOMIC DNA]</scope>
    <source>
        <strain evidence="1 2">KCTC 52047</strain>
    </source>
</reference>
<proteinExistence type="predicted"/>
<dbReference type="OrthoDB" id="9803916at2"/>
<dbReference type="SUPFAM" id="SSF56281">
    <property type="entry name" value="Metallo-hydrolase/oxidoreductase"/>
    <property type="match status" value="1"/>
</dbReference>
<dbReference type="GO" id="GO:0004527">
    <property type="term" value="F:exonuclease activity"/>
    <property type="evidence" value="ECO:0007669"/>
    <property type="project" value="UniProtKB-KW"/>
</dbReference>
<keyword evidence="1" id="KW-0269">Exonuclease</keyword>
<sequence>MTGLPLLTFNDNGIYCPKGDFYIDPWRPVKKALITHAHADHARFGSDHYLANKGSEAIMRYRLGDDIKLETVEYNEKLSINGVKVSFHPAGHIIGSAQIRVEYKGEIWLVTGDYKLTDDGVAEAFEPVKCNTMITECTFGLPVFNWPDQESVFDAINQWWQNNAREGKASLLMAYSLGKAQRIFRHINRDIGPVYTHGAIFNSNEILQPQTSFDLSSQRITSETKKAELKNALIIAPPSAINSSWSKKLKPYSLGIASGWMALRGARRRRAADRGFILSDHADWKELNEAIQLSQPENIITTHGYTDIFTKWLNDQGYNAVQEKTLYTGEMVDEKEEGGEK</sequence>
<dbReference type="InterPro" id="IPR036866">
    <property type="entry name" value="RibonucZ/Hydroxyglut_hydro"/>
</dbReference>
<name>A0A6N6MAU3_9FLAO</name>
<evidence type="ECO:0000313" key="2">
    <source>
        <dbReference type="Proteomes" id="UP000435357"/>
    </source>
</evidence>
<dbReference type="RefSeq" id="WP_151166375.1">
    <property type="nucleotide sequence ID" value="NZ_WACR01000002.1"/>
</dbReference>
<dbReference type="GO" id="GO:0016874">
    <property type="term" value="F:ligase activity"/>
    <property type="evidence" value="ECO:0007669"/>
    <property type="project" value="UniProtKB-KW"/>
</dbReference>
<dbReference type="Gene3D" id="3.60.15.10">
    <property type="entry name" value="Ribonuclease Z/Hydroxyacylglutathione hydrolase-like"/>
    <property type="match status" value="1"/>
</dbReference>
<dbReference type="Proteomes" id="UP000435357">
    <property type="component" value="Unassembled WGS sequence"/>
</dbReference>
<dbReference type="InterPro" id="IPR050698">
    <property type="entry name" value="MBL"/>
</dbReference>
<dbReference type="GO" id="GO:0004521">
    <property type="term" value="F:RNA endonuclease activity"/>
    <property type="evidence" value="ECO:0007669"/>
    <property type="project" value="TreeGrafter"/>
</dbReference>
<dbReference type="NCBIfam" id="TIGR04122">
    <property type="entry name" value="Xnuc_lig_assoc"/>
    <property type="match status" value="1"/>
</dbReference>
<keyword evidence="1" id="KW-0378">Hydrolase</keyword>
<organism evidence="1 2">
    <name type="scientific">Salibacter halophilus</name>
    <dbReference type="NCBI Taxonomy" id="1803916"/>
    <lineage>
        <taxon>Bacteria</taxon>
        <taxon>Pseudomonadati</taxon>
        <taxon>Bacteroidota</taxon>
        <taxon>Flavobacteriia</taxon>
        <taxon>Flavobacteriales</taxon>
        <taxon>Salibacteraceae</taxon>
        <taxon>Salibacter</taxon>
    </lineage>
</organism>
<comment type="caution">
    <text evidence="1">The sequence shown here is derived from an EMBL/GenBank/DDBJ whole genome shotgun (WGS) entry which is preliminary data.</text>
</comment>
<accession>A0A6N6MAU3</accession>
<gene>
    <name evidence="1" type="ORF">F3059_02550</name>
</gene>
<keyword evidence="1" id="KW-0540">Nuclease</keyword>
<dbReference type="PANTHER" id="PTHR11203:SF49">
    <property type="entry name" value="BLL1145 PROTEIN"/>
    <property type="match status" value="1"/>
</dbReference>
<dbReference type="PANTHER" id="PTHR11203">
    <property type="entry name" value="CLEAVAGE AND POLYADENYLATION SPECIFICITY FACTOR FAMILY MEMBER"/>
    <property type="match status" value="1"/>
</dbReference>
<dbReference type="AlphaFoldDB" id="A0A6N6MAU3"/>
<dbReference type="EMBL" id="WACR01000002">
    <property type="protein sequence ID" value="KAB1065551.1"/>
    <property type="molecule type" value="Genomic_DNA"/>
</dbReference>
<keyword evidence="1" id="KW-0436">Ligase</keyword>
<dbReference type="EC" id="3.1.-.-" evidence="1"/>
<protein>
    <submittedName>
        <fullName evidence="1">Ligase-associated DNA damage response exonuclease</fullName>
        <ecNumber evidence="1">3.1.-.-</ecNumber>
    </submittedName>
</protein>